<feature type="transmembrane region" description="Helical" evidence="1">
    <location>
        <begin position="33"/>
        <end position="58"/>
    </location>
</feature>
<dbReference type="Pfam" id="PF21537">
    <property type="entry name" value="DUF1980_C"/>
    <property type="match status" value="1"/>
</dbReference>
<sequence length="229" mass="23983">MVRDADYALAAAALGLLIAWRLADGTARNLVQGWYVPILAATAVLLLAAAALTIPVALRDGLARWRRPSAAGSVAAAAIGLPLVIAAAFEPRPLASASLDLSAAAARQFSASASAADPARRNIYQWAYEFETADPAAIAGQPVDVIGFVYRREGDPPERLRVARFVVACCIADAQGFTLPVLWKDASTLANDQWVRVTGRVGIGPDGAPIVLAASVAPIEAPQNPYIYP</sequence>
<reference evidence="3 4" key="2">
    <citation type="submission" date="2019-10" db="EMBL/GenBank/DDBJ databases">
        <title>Thermopilla bonchosmolovskayae gen. nov., sp. nov., a moderately thermophilic Chloroflexi bacterium from a Chukotka hot spring (Arctic, Russia), representing a novel classis Thermopillaia, which include previously uncultivated lineage OLB14.</title>
        <authorList>
            <person name="Kochetkova T.V."/>
            <person name="Zayulina K.S."/>
            <person name="Zhigarkov V.S."/>
            <person name="Minaev N.V."/>
            <person name="Novikov A."/>
            <person name="Toshchakov S.V."/>
            <person name="Elcheninov A.G."/>
            <person name="Kublanov I.V."/>
        </authorList>
    </citation>
    <scope>NUCLEOTIDE SEQUENCE [LARGE SCALE GENOMIC DNA]</scope>
    <source>
        <strain evidence="3 4">3753O</strain>
    </source>
</reference>
<keyword evidence="1" id="KW-0472">Membrane</keyword>
<dbReference type="NCBIfam" id="TIGR03943">
    <property type="entry name" value="TIGR03943 family putative permease subunit"/>
    <property type="match status" value="1"/>
</dbReference>
<keyword evidence="1" id="KW-1133">Transmembrane helix</keyword>
<dbReference type="PANTHER" id="PTHR40047:SF1">
    <property type="entry name" value="UPF0703 PROTEIN YCGQ"/>
    <property type="match status" value="1"/>
</dbReference>
<feature type="domain" description="DUF1980" evidence="2">
    <location>
        <begin position="134"/>
        <end position="229"/>
    </location>
</feature>
<name>A0ABX6C3Y5_9CHLR</name>
<evidence type="ECO:0000259" key="2">
    <source>
        <dbReference type="Pfam" id="PF21537"/>
    </source>
</evidence>
<proteinExistence type="predicted"/>
<feature type="transmembrane region" description="Helical" evidence="1">
    <location>
        <begin position="70"/>
        <end position="89"/>
    </location>
</feature>
<dbReference type="Proteomes" id="UP000326331">
    <property type="component" value="Chromosome"/>
</dbReference>
<dbReference type="InterPro" id="IPR015402">
    <property type="entry name" value="DUF1980"/>
</dbReference>
<dbReference type="PANTHER" id="PTHR40047">
    <property type="entry name" value="UPF0703 PROTEIN YCGQ"/>
    <property type="match status" value="1"/>
</dbReference>
<gene>
    <name evidence="3" type="ORF">Tbon_07470</name>
</gene>
<dbReference type="InterPro" id="IPR052955">
    <property type="entry name" value="UPF0703_membrane_permease"/>
</dbReference>
<reference evidence="3 4" key="1">
    <citation type="submission" date="2019-08" db="EMBL/GenBank/DDBJ databases">
        <authorList>
            <person name="Toschakov S.V."/>
        </authorList>
    </citation>
    <scope>NUCLEOTIDE SEQUENCE [LARGE SCALE GENOMIC DNA]</scope>
    <source>
        <strain evidence="3 4">3753O</strain>
    </source>
</reference>
<evidence type="ECO:0000256" key="1">
    <source>
        <dbReference type="SAM" id="Phobius"/>
    </source>
</evidence>
<evidence type="ECO:0000313" key="4">
    <source>
        <dbReference type="Proteomes" id="UP000326331"/>
    </source>
</evidence>
<evidence type="ECO:0000313" key="3">
    <source>
        <dbReference type="EMBL" id="QFG03141.1"/>
    </source>
</evidence>
<keyword evidence="1" id="KW-0812">Transmembrane</keyword>
<accession>A0ABX6C3Y5</accession>
<dbReference type="EMBL" id="CP042829">
    <property type="protein sequence ID" value="QFG03141.1"/>
    <property type="molecule type" value="Genomic_DNA"/>
</dbReference>
<dbReference type="RefSeq" id="WP_158067056.1">
    <property type="nucleotide sequence ID" value="NZ_CP042829.1"/>
</dbReference>
<keyword evidence="4" id="KW-1185">Reference proteome</keyword>
<organism evidence="3 4">
    <name type="scientific">Tepidiforma bonchosmolovskayae</name>
    <dbReference type="NCBI Taxonomy" id="2601677"/>
    <lineage>
        <taxon>Bacteria</taxon>
        <taxon>Bacillati</taxon>
        <taxon>Chloroflexota</taxon>
        <taxon>Tepidiformia</taxon>
        <taxon>Tepidiformales</taxon>
        <taxon>Tepidiformaceae</taxon>
        <taxon>Tepidiforma</taxon>
    </lineage>
</organism>
<dbReference type="InterPro" id="IPR048447">
    <property type="entry name" value="DUF1980_C"/>
</dbReference>
<protein>
    <submittedName>
        <fullName evidence="3">TIGR03943 family protein</fullName>
    </submittedName>
</protein>